<evidence type="ECO:0000313" key="1">
    <source>
        <dbReference type="EMBL" id="KAF2822992.1"/>
    </source>
</evidence>
<sequence>MAQPHTTSFLDLPTELRIQIYTHCLNSLDRLLTSARLKHHYGLLLSCSQIFSEVEYILLKETTHSLQRLQSSWTTPPTPLLFPPLEKLSDTINIPIDVPQNTKTIPGPMNRLKFVKPLIDVLIAHSQLLQSVSVGLSGRTLGVSV</sequence>
<dbReference type="AlphaFoldDB" id="A0A6A6ZPI0"/>
<name>A0A6A6ZPI0_9PLEO</name>
<accession>A0A6A6ZPI0</accession>
<keyword evidence="2" id="KW-1185">Reference proteome</keyword>
<dbReference type="EMBL" id="MU006233">
    <property type="protein sequence ID" value="KAF2822992.1"/>
    <property type="molecule type" value="Genomic_DNA"/>
</dbReference>
<proteinExistence type="predicted"/>
<protein>
    <submittedName>
        <fullName evidence="1">Uncharacterized protein</fullName>
    </submittedName>
</protein>
<organism evidence="1 2">
    <name type="scientific">Ophiobolus disseminans</name>
    <dbReference type="NCBI Taxonomy" id="1469910"/>
    <lineage>
        <taxon>Eukaryota</taxon>
        <taxon>Fungi</taxon>
        <taxon>Dikarya</taxon>
        <taxon>Ascomycota</taxon>
        <taxon>Pezizomycotina</taxon>
        <taxon>Dothideomycetes</taxon>
        <taxon>Pleosporomycetidae</taxon>
        <taxon>Pleosporales</taxon>
        <taxon>Pleosporineae</taxon>
        <taxon>Phaeosphaeriaceae</taxon>
        <taxon>Ophiobolus</taxon>
    </lineage>
</organism>
<gene>
    <name evidence="1" type="ORF">CC86DRAFT_74581</name>
</gene>
<dbReference type="OrthoDB" id="3800181at2759"/>
<reference evidence="1" key="1">
    <citation type="journal article" date="2020" name="Stud. Mycol.">
        <title>101 Dothideomycetes genomes: a test case for predicting lifestyles and emergence of pathogens.</title>
        <authorList>
            <person name="Haridas S."/>
            <person name="Albert R."/>
            <person name="Binder M."/>
            <person name="Bloem J."/>
            <person name="Labutti K."/>
            <person name="Salamov A."/>
            <person name="Andreopoulos B."/>
            <person name="Baker S."/>
            <person name="Barry K."/>
            <person name="Bills G."/>
            <person name="Bluhm B."/>
            <person name="Cannon C."/>
            <person name="Castanera R."/>
            <person name="Culley D."/>
            <person name="Daum C."/>
            <person name="Ezra D."/>
            <person name="Gonzalez J."/>
            <person name="Henrissat B."/>
            <person name="Kuo A."/>
            <person name="Liang C."/>
            <person name="Lipzen A."/>
            <person name="Lutzoni F."/>
            <person name="Magnuson J."/>
            <person name="Mondo S."/>
            <person name="Nolan M."/>
            <person name="Ohm R."/>
            <person name="Pangilinan J."/>
            <person name="Park H.-J."/>
            <person name="Ramirez L."/>
            <person name="Alfaro M."/>
            <person name="Sun H."/>
            <person name="Tritt A."/>
            <person name="Yoshinaga Y."/>
            <person name="Zwiers L.-H."/>
            <person name="Turgeon B."/>
            <person name="Goodwin S."/>
            <person name="Spatafora J."/>
            <person name="Crous P."/>
            <person name="Grigoriev I."/>
        </authorList>
    </citation>
    <scope>NUCLEOTIDE SEQUENCE</scope>
    <source>
        <strain evidence="1">CBS 113818</strain>
    </source>
</reference>
<evidence type="ECO:0000313" key="2">
    <source>
        <dbReference type="Proteomes" id="UP000799424"/>
    </source>
</evidence>
<dbReference type="Proteomes" id="UP000799424">
    <property type="component" value="Unassembled WGS sequence"/>
</dbReference>